<proteinExistence type="inferred from homology"/>
<keyword evidence="5" id="KW-0732">Signal</keyword>
<dbReference type="SUPFAM" id="SSF52266">
    <property type="entry name" value="SGNH hydrolase"/>
    <property type="match status" value="1"/>
</dbReference>
<comment type="caution">
    <text evidence="6">The sequence shown here is derived from an EMBL/GenBank/DDBJ whole genome shotgun (WGS) entry which is preliminary data.</text>
</comment>
<dbReference type="InterPro" id="IPR036514">
    <property type="entry name" value="SGNH_hydro_sf"/>
</dbReference>
<dbReference type="Gene3D" id="3.40.50.1110">
    <property type="entry name" value="SGNH hydrolase"/>
    <property type="match status" value="1"/>
</dbReference>
<evidence type="ECO:0000256" key="4">
    <source>
        <dbReference type="ARBA" id="ARBA00023098"/>
    </source>
</evidence>
<reference evidence="6 7" key="1">
    <citation type="submission" date="2024-03" db="EMBL/GenBank/DDBJ databases">
        <authorList>
            <person name="Martinez-Hernandez J."/>
        </authorList>
    </citation>
    <scope>NUCLEOTIDE SEQUENCE [LARGE SCALE GENOMIC DNA]</scope>
</reference>
<evidence type="ECO:0000256" key="3">
    <source>
        <dbReference type="ARBA" id="ARBA00022963"/>
    </source>
</evidence>
<dbReference type="AlphaFoldDB" id="A0AAV1VRW1"/>
<dbReference type="GO" id="GO:0016788">
    <property type="term" value="F:hydrolase activity, acting on ester bonds"/>
    <property type="evidence" value="ECO:0007669"/>
    <property type="project" value="InterPro"/>
</dbReference>
<accession>A0AAV1VRW1</accession>
<keyword evidence="3" id="KW-0442">Lipid degradation</keyword>
<feature type="chain" id="PRO_5043449508" description="GDSL esterase/lipase" evidence="5">
    <location>
        <begin position="27"/>
        <end position="236"/>
    </location>
</feature>
<dbReference type="InterPro" id="IPR001087">
    <property type="entry name" value="GDSL"/>
</dbReference>
<gene>
    <name evidence="6" type="ORF">LLUT_LOCUS814</name>
</gene>
<evidence type="ECO:0000256" key="1">
    <source>
        <dbReference type="ARBA" id="ARBA00008668"/>
    </source>
</evidence>
<sequence>MVKQNQSIMVLLPLFLILAVSIEAEAAKLFVFGDSYVDTGNNLNSSTYKPPYGMTYPGTSSGRYSDGRVLTDYLGIFKTLFGGPKLTVQIDSFEQLIKENVYSKSDVESSIFLVNSGGNDYVAFAVKDRNLSGIDEFRKSLITELSVNIRRIRSLGAKKILVSLLPPPVVSLYRDCFDLLNSASINHNTMLLQVVEDLNKEIGKPVVRTLDIYSSFQSAIQTIQKNSKGNFSIDLN</sequence>
<dbReference type="PANTHER" id="PTHR46020:SF4">
    <property type="entry name" value="OS04G0650200 PROTEIN"/>
    <property type="match status" value="1"/>
</dbReference>
<protein>
    <recommendedName>
        <fullName evidence="8">GDSL esterase/lipase</fullName>
    </recommendedName>
</protein>
<feature type="signal peptide" evidence="5">
    <location>
        <begin position="1"/>
        <end position="26"/>
    </location>
</feature>
<evidence type="ECO:0000313" key="6">
    <source>
        <dbReference type="EMBL" id="CAL0299754.1"/>
    </source>
</evidence>
<comment type="similarity">
    <text evidence="1">Belongs to the 'GDSL' lipolytic enzyme family.</text>
</comment>
<dbReference type="GO" id="GO:0016042">
    <property type="term" value="P:lipid catabolic process"/>
    <property type="evidence" value="ECO:0007669"/>
    <property type="project" value="UniProtKB-KW"/>
</dbReference>
<dbReference type="Proteomes" id="UP001497480">
    <property type="component" value="Unassembled WGS sequence"/>
</dbReference>
<evidence type="ECO:0000256" key="5">
    <source>
        <dbReference type="SAM" id="SignalP"/>
    </source>
</evidence>
<evidence type="ECO:0000313" key="7">
    <source>
        <dbReference type="Proteomes" id="UP001497480"/>
    </source>
</evidence>
<keyword evidence="4" id="KW-0443">Lipid metabolism</keyword>
<dbReference type="EMBL" id="CAXHTB010000001">
    <property type="protein sequence ID" value="CAL0299754.1"/>
    <property type="molecule type" value="Genomic_DNA"/>
</dbReference>
<name>A0AAV1VRW1_LUPLU</name>
<organism evidence="6 7">
    <name type="scientific">Lupinus luteus</name>
    <name type="common">European yellow lupine</name>
    <dbReference type="NCBI Taxonomy" id="3873"/>
    <lineage>
        <taxon>Eukaryota</taxon>
        <taxon>Viridiplantae</taxon>
        <taxon>Streptophyta</taxon>
        <taxon>Embryophyta</taxon>
        <taxon>Tracheophyta</taxon>
        <taxon>Spermatophyta</taxon>
        <taxon>Magnoliopsida</taxon>
        <taxon>eudicotyledons</taxon>
        <taxon>Gunneridae</taxon>
        <taxon>Pentapetalae</taxon>
        <taxon>rosids</taxon>
        <taxon>fabids</taxon>
        <taxon>Fabales</taxon>
        <taxon>Fabaceae</taxon>
        <taxon>Papilionoideae</taxon>
        <taxon>50 kb inversion clade</taxon>
        <taxon>genistoids sensu lato</taxon>
        <taxon>core genistoids</taxon>
        <taxon>Genisteae</taxon>
        <taxon>Lupinus</taxon>
    </lineage>
</organism>
<dbReference type="PANTHER" id="PTHR46020">
    <property type="entry name" value="OSJNBB0059K02.9 PROTEIN"/>
    <property type="match status" value="1"/>
</dbReference>
<dbReference type="Pfam" id="PF00657">
    <property type="entry name" value="Lipase_GDSL"/>
    <property type="match status" value="1"/>
</dbReference>
<keyword evidence="2" id="KW-0378">Hydrolase</keyword>
<keyword evidence="7" id="KW-1185">Reference proteome</keyword>
<evidence type="ECO:0008006" key="8">
    <source>
        <dbReference type="Google" id="ProtNLM"/>
    </source>
</evidence>
<evidence type="ECO:0000256" key="2">
    <source>
        <dbReference type="ARBA" id="ARBA00022801"/>
    </source>
</evidence>